<proteinExistence type="predicted"/>
<keyword evidence="1" id="KW-0812">Transmembrane</keyword>
<feature type="transmembrane region" description="Helical" evidence="1">
    <location>
        <begin position="258"/>
        <end position="276"/>
    </location>
</feature>
<dbReference type="PANTHER" id="PTHR38815:SF1">
    <property type="entry name" value="DUF373 FAMILY PROTEIN"/>
    <property type="match status" value="1"/>
</dbReference>
<organism evidence="2 3">
    <name type="scientific">Acidianus manzaensis</name>
    <dbReference type="NCBI Taxonomy" id="282676"/>
    <lineage>
        <taxon>Archaea</taxon>
        <taxon>Thermoproteota</taxon>
        <taxon>Thermoprotei</taxon>
        <taxon>Sulfolobales</taxon>
        <taxon>Sulfolobaceae</taxon>
        <taxon>Acidianus</taxon>
    </lineage>
</organism>
<dbReference type="STRING" id="282676.B6F84_11440"/>
<name>A0A1W6K287_9CREN</name>
<keyword evidence="1" id="KW-1133">Transmembrane helix</keyword>
<evidence type="ECO:0000313" key="2">
    <source>
        <dbReference type="EMBL" id="ARM76572.1"/>
    </source>
</evidence>
<dbReference type="KEGG" id="aman:B6F84_11440"/>
<keyword evidence="3" id="KW-1185">Reference proteome</keyword>
<evidence type="ECO:0000256" key="1">
    <source>
        <dbReference type="SAM" id="Phobius"/>
    </source>
</evidence>
<dbReference type="OrthoDB" id="31282at2157"/>
<protein>
    <recommendedName>
        <fullName evidence="4">DUF373 family protein</fullName>
    </recommendedName>
</protein>
<evidence type="ECO:0008006" key="4">
    <source>
        <dbReference type="Google" id="ProtNLM"/>
    </source>
</evidence>
<dbReference type="AlphaFoldDB" id="A0A1W6K287"/>
<dbReference type="EMBL" id="CP020477">
    <property type="protein sequence ID" value="ARM76572.1"/>
    <property type="molecule type" value="Genomic_DNA"/>
</dbReference>
<feature type="transmembrane region" description="Helical" evidence="1">
    <location>
        <begin position="158"/>
        <end position="178"/>
    </location>
</feature>
<dbReference type="RefSeq" id="WP_148692361.1">
    <property type="nucleotide sequence ID" value="NZ_CP020477.1"/>
</dbReference>
<feature type="transmembrane region" description="Helical" evidence="1">
    <location>
        <begin position="184"/>
        <end position="204"/>
    </location>
</feature>
<reference evidence="2 3" key="1">
    <citation type="submission" date="2017-03" db="EMBL/GenBank/DDBJ databases">
        <title>Sulfur activation and transportation mechanism of thermophilic Archaea Acidianus manzaensis YN-25.</title>
        <authorList>
            <person name="Ma Y."/>
            <person name="Yang Y."/>
            <person name="Xia J."/>
        </authorList>
    </citation>
    <scope>NUCLEOTIDE SEQUENCE [LARGE SCALE GENOMIC DNA]</scope>
    <source>
        <strain evidence="2 3">YN-25</strain>
    </source>
</reference>
<feature type="transmembrane region" description="Helical" evidence="1">
    <location>
        <begin position="288"/>
        <end position="306"/>
    </location>
</feature>
<dbReference type="Proteomes" id="UP000193404">
    <property type="component" value="Chromosome"/>
</dbReference>
<dbReference type="GeneID" id="41591547"/>
<dbReference type="PANTHER" id="PTHR38815">
    <property type="entry name" value="HYPOTHETICAL MEMBRANE PROTEIN, CONSERVED, DUF373 FAMILY"/>
    <property type="match status" value="1"/>
</dbReference>
<evidence type="ECO:0000313" key="3">
    <source>
        <dbReference type="Proteomes" id="UP000193404"/>
    </source>
</evidence>
<feature type="transmembrane region" description="Helical" evidence="1">
    <location>
        <begin position="216"/>
        <end position="238"/>
    </location>
</feature>
<sequence>MAKTAIIYIDIDDDLGNVGISSPVIGEENAKIAIDKASESLAEDSDFNSMVVAFNTFKQLKKENKDVEIAFIAGSTKGGLDAQRRISEELEEVIERVKPEDAIIVYDSPEDAKALPIIQSRIKISGIERVIVEQHKGVEETYVLIGKYIKKIFNEPRYSRLFLGVPGMILFIASFLAILGLSSYVIPAVLLIIGVAMVFRGFSIDDMIEHWWENSTIMFIVAILSLISFIISIINGYITFQAIKGPPLYVFSNVTLSMLPYLAFSGIILFGGKALSKAIDKNVKLLNDIVKIIAIILSYYIIAYALKDIEEGIYIIQIQSIYYLIISSMVLIFAYILLNVVEKYKLTSK</sequence>
<dbReference type="Pfam" id="PF04123">
    <property type="entry name" value="DUF373"/>
    <property type="match status" value="1"/>
</dbReference>
<feature type="transmembrane region" description="Helical" evidence="1">
    <location>
        <begin position="321"/>
        <end position="341"/>
    </location>
</feature>
<accession>A0A1W6K287</accession>
<dbReference type="InterPro" id="IPR007254">
    <property type="entry name" value="DUF373"/>
</dbReference>
<gene>
    <name evidence="2" type="ORF">B6F84_11440</name>
</gene>
<keyword evidence="1" id="KW-0472">Membrane</keyword>